<reference evidence="9 10" key="1">
    <citation type="submission" date="2023-11" db="EMBL/GenBank/DDBJ databases">
        <title>A Novel Polar Bacteriovorax (B. antarcticus) Isolated from the Biocrust in Antarctica.</title>
        <authorList>
            <person name="Mun W."/>
            <person name="Choi S.Y."/>
            <person name="Mitchell R.J."/>
        </authorList>
    </citation>
    <scope>NUCLEOTIDE SEQUENCE [LARGE SCALE GENOMIC DNA]</scope>
    <source>
        <strain evidence="9 10">PP10</strain>
    </source>
</reference>
<dbReference type="SUPFAM" id="SSF69593">
    <property type="entry name" value="Glycerol-3-phosphate (1)-acyltransferase"/>
    <property type="match status" value="1"/>
</dbReference>
<feature type="transmembrane region" description="Helical" evidence="7">
    <location>
        <begin position="140"/>
        <end position="162"/>
    </location>
</feature>
<dbReference type="Gene3D" id="1.20.1250.20">
    <property type="entry name" value="MFS general substrate transporter like domains"/>
    <property type="match status" value="1"/>
</dbReference>
<organism evidence="9 10">
    <name type="scientific">Bacteriovorax antarcticus</name>
    <dbReference type="NCBI Taxonomy" id="3088717"/>
    <lineage>
        <taxon>Bacteria</taxon>
        <taxon>Pseudomonadati</taxon>
        <taxon>Bdellovibrionota</taxon>
        <taxon>Bacteriovoracia</taxon>
        <taxon>Bacteriovoracales</taxon>
        <taxon>Bacteriovoracaceae</taxon>
        <taxon>Bacteriovorax</taxon>
    </lineage>
</organism>
<comment type="subcellular location">
    <subcellularLocation>
        <location evidence="1">Cell membrane</location>
        <topology evidence="1">Multi-pass membrane protein</topology>
    </subcellularLocation>
</comment>
<keyword evidence="5 7" id="KW-1133">Transmembrane helix</keyword>
<accession>A0ABU5VUT0</accession>
<dbReference type="CDD" id="cd07989">
    <property type="entry name" value="LPLAT_AGPAT-like"/>
    <property type="match status" value="1"/>
</dbReference>
<evidence type="ECO:0000313" key="9">
    <source>
        <dbReference type="EMBL" id="MEA9355790.1"/>
    </source>
</evidence>
<evidence type="ECO:0000256" key="1">
    <source>
        <dbReference type="ARBA" id="ARBA00004651"/>
    </source>
</evidence>
<feature type="transmembrane region" description="Helical" evidence="7">
    <location>
        <begin position="86"/>
        <end position="119"/>
    </location>
</feature>
<dbReference type="EMBL" id="JAYGJQ010000001">
    <property type="protein sequence ID" value="MEA9355790.1"/>
    <property type="molecule type" value="Genomic_DNA"/>
</dbReference>
<name>A0ABU5VUT0_9BACT</name>
<feature type="transmembrane region" description="Helical" evidence="7">
    <location>
        <begin position="168"/>
        <end position="189"/>
    </location>
</feature>
<feature type="domain" description="Phospholipid/glycerol acyltransferase" evidence="8">
    <location>
        <begin position="447"/>
        <end position="563"/>
    </location>
</feature>
<dbReference type="InterPro" id="IPR011701">
    <property type="entry name" value="MFS"/>
</dbReference>
<evidence type="ECO:0000256" key="7">
    <source>
        <dbReference type="SAM" id="Phobius"/>
    </source>
</evidence>
<keyword evidence="4 7" id="KW-0812">Transmembrane</keyword>
<dbReference type="InterPro" id="IPR036259">
    <property type="entry name" value="MFS_trans_sf"/>
</dbReference>
<feature type="transmembrane region" description="Helical" evidence="7">
    <location>
        <begin position="287"/>
        <end position="306"/>
    </location>
</feature>
<dbReference type="PANTHER" id="PTHR43266:SF2">
    <property type="entry name" value="MAJOR FACILITATOR SUPERFAMILY (MFS) PROFILE DOMAIN-CONTAINING PROTEIN"/>
    <property type="match status" value="1"/>
</dbReference>
<feature type="transmembrane region" description="Helical" evidence="7">
    <location>
        <begin position="326"/>
        <end position="351"/>
    </location>
</feature>
<keyword evidence="10" id="KW-1185">Reference proteome</keyword>
<proteinExistence type="predicted"/>
<dbReference type="CDD" id="cd06173">
    <property type="entry name" value="MFS_MefA_like"/>
    <property type="match status" value="1"/>
</dbReference>
<evidence type="ECO:0000256" key="6">
    <source>
        <dbReference type="ARBA" id="ARBA00023136"/>
    </source>
</evidence>
<evidence type="ECO:0000256" key="4">
    <source>
        <dbReference type="ARBA" id="ARBA00022692"/>
    </source>
</evidence>
<sequence length="620" mass="68661">MTSKRFWPIFWTQFFGAMNDNVFKNALVILITYQATSVMGLRPEQMVALCGGLFILPFFLFSAIAGELTDKFPMHQLVRATKILELFIVCIGTIGFCFNMVPLLLLCLFLLGVQSTLFGPVKYSILPELITEDELVKGNAFVEMGTFLAILIGTITGGLLIAGNHGALSVSVTTVIMAIVGVAFSFQVSSIATVDSKRKINFNIFSSTVEIIKISRKTRSVFISILGISWFWFFGATLLSVFPVYVKTGLYGDEHVVTLLLAIFSIGVAIGSVICEKLSHERLELGLVPFGSIGLSLFVLDLYFAGALPSTEVARGVTELLGVKGIYRILFDLMGLSIMSGFFIVPLYTFIQTRSERNERARVVAANNILNALFMVASAGVLVGLYALGLSAIDVFLALFVLNTLVAIYIYTIIPEFLLRFVCFILTRMIYRLKVDGHKHIPQEGPAVLICNHISFVDWLIVASSVKRPVRFVMHYSFTKIPFVSFLLRGAKVIPIAGTKEDPKIMDEAFVKIKETLDEGEIVCIFPEGQITKDGTLSPFRPGIERILADSNVPVIPMTIYGLWGSFFSRKYGHAASELTVIPRRIWSKVIVDIDPAFAGDQVNAKILEEHTLQMLTRKK</sequence>
<evidence type="ECO:0000313" key="10">
    <source>
        <dbReference type="Proteomes" id="UP001302274"/>
    </source>
</evidence>
<gene>
    <name evidence="9" type="ORF">SHI21_06245</name>
</gene>
<comment type="caution">
    <text evidence="9">The sequence shown here is derived from an EMBL/GenBank/DDBJ whole genome shotgun (WGS) entry which is preliminary data.</text>
</comment>
<evidence type="ECO:0000256" key="5">
    <source>
        <dbReference type="ARBA" id="ARBA00022989"/>
    </source>
</evidence>
<evidence type="ECO:0000259" key="8">
    <source>
        <dbReference type="SMART" id="SM00563"/>
    </source>
</evidence>
<dbReference type="SUPFAM" id="SSF103473">
    <property type="entry name" value="MFS general substrate transporter"/>
    <property type="match status" value="1"/>
</dbReference>
<dbReference type="Proteomes" id="UP001302274">
    <property type="component" value="Unassembled WGS sequence"/>
</dbReference>
<feature type="transmembrane region" description="Helical" evidence="7">
    <location>
        <begin position="46"/>
        <end position="66"/>
    </location>
</feature>
<dbReference type="InterPro" id="IPR002123">
    <property type="entry name" value="Plipid/glycerol_acylTrfase"/>
</dbReference>
<dbReference type="Pfam" id="PF07690">
    <property type="entry name" value="MFS_1"/>
    <property type="match status" value="1"/>
</dbReference>
<feature type="transmembrane region" description="Helical" evidence="7">
    <location>
        <begin position="372"/>
        <end position="402"/>
    </location>
</feature>
<dbReference type="SMART" id="SM00563">
    <property type="entry name" value="PlsC"/>
    <property type="match status" value="1"/>
</dbReference>
<keyword evidence="3" id="KW-1003">Cell membrane</keyword>
<dbReference type="PANTHER" id="PTHR43266">
    <property type="entry name" value="MACROLIDE-EFFLUX PROTEIN"/>
    <property type="match status" value="1"/>
</dbReference>
<keyword evidence="2" id="KW-0813">Transport</keyword>
<evidence type="ECO:0000256" key="3">
    <source>
        <dbReference type="ARBA" id="ARBA00022475"/>
    </source>
</evidence>
<dbReference type="RefSeq" id="WP_323576259.1">
    <property type="nucleotide sequence ID" value="NZ_JAYGJQ010000001.1"/>
</dbReference>
<feature type="transmembrane region" description="Helical" evidence="7">
    <location>
        <begin position="221"/>
        <end position="244"/>
    </location>
</feature>
<feature type="transmembrane region" description="Helical" evidence="7">
    <location>
        <begin position="408"/>
        <end position="431"/>
    </location>
</feature>
<keyword evidence="6 7" id="KW-0472">Membrane</keyword>
<protein>
    <submittedName>
        <fullName evidence="9">MFS transporter</fullName>
    </submittedName>
</protein>
<evidence type="ECO:0000256" key="2">
    <source>
        <dbReference type="ARBA" id="ARBA00022448"/>
    </source>
</evidence>
<dbReference type="Pfam" id="PF01553">
    <property type="entry name" value="Acyltransferase"/>
    <property type="match status" value="1"/>
</dbReference>
<feature type="transmembrane region" description="Helical" evidence="7">
    <location>
        <begin position="256"/>
        <end position="275"/>
    </location>
</feature>